<proteinExistence type="predicted"/>
<feature type="transmembrane region" description="Helical" evidence="5">
    <location>
        <begin position="12"/>
        <end position="35"/>
    </location>
</feature>
<dbReference type="SUPFAM" id="SSF55874">
    <property type="entry name" value="ATPase domain of HSP90 chaperone/DNA topoisomerase II/histidine kinase"/>
    <property type="match status" value="1"/>
</dbReference>
<protein>
    <recommendedName>
        <fullName evidence="2">histidine kinase</fullName>
        <ecNumber evidence="2">2.7.13.3</ecNumber>
    </recommendedName>
</protein>
<comment type="caution">
    <text evidence="7">The sequence shown here is derived from an EMBL/GenBank/DDBJ whole genome shotgun (WGS) entry which is preliminary data.</text>
</comment>
<dbReference type="CDD" id="cd00075">
    <property type="entry name" value="HATPase"/>
    <property type="match status" value="1"/>
</dbReference>
<dbReference type="PANTHER" id="PTHR43065:SF52">
    <property type="entry name" value="SENSOR PROTEIN KINASE PILS"/>
    <property type="match status" value="1"/>
</dbReference>
<dbReference type="AlphaFoldDB" id="A0A1F6T3E3"/>
<dbReference type="EMBL" id="MFSR01000045">
    <property type="protein sequence ID" value="OGI39576.1"/>
    <property type="molecule type" value="Genomic_DNA"/>
</dbReference>
<dbReference type="InterPro" id="IPR005467">
    <property type="entry name" value="His_kinase_dom"/>
</dbReference>
<dbReference type="Gene3D" id="1.10.287.130">
    <property type="match status" value="1"/>
</dbReference>
<feature type="domain" description="Histidine kinase" evidence="6">
    <location>
        <begin position="292"/>
        <end position="504"/>
    </location>
</feature>
<feature type="non-terminal residue" evidence="7">
    <location>
        <position position="1"/>
    </location>
</feature>
<dbReference type="Gene3D" id="3.30.565.10">
    <property type="entry name" value="Histidine kinase-like ATPase, C-terminal domain"/>
    <property type="match status" value="1"/>
</dbReference>
<name>A0A1F6T3E3_9PROT</name>
<accession>A0A1F6T3E3</accession>
<evidence type="ECO:0000256" key="2">
    <source>
        <dbReference type="ARBA" id="ARBA00012438"/>
    </source>
</evidence>
<comment type="catalytic activity">
    <reaction evidence="1">
        <text>ATP + protein L-histidine = ADP + protein N-phospho-L-histidine.</text>
        <dbReference type="EC" id="2.7.13.3"/>
    </reaction>
</comment>
<dbReference type="InterPro" id="IPR036890">
    <property type="entry name" value="HATPase_C_sf"/>
</dbReference>
<keyword evidence="5" id="KW-0812">Transmembrane</keyword>
<feature type="transmembrane region" description="Helical" evidence="5">
    <location>
        <begin position="81"/>
        <end position="99"/>
    </location>
</feature>
<keyword evidence="5" id="KW-0472">Membrane</keyword>
<dbReference type="InterPro" id="IPR003661">
    <property type="entry name" value="HisK_dim/P_dom"/>
</dbReference>
<dbReference type="Pfam" id="PF25323">
    <property type="entry name" value="6TM_PilS"/>
    <property type="match status" value="1"/>
</dbReference>
<dbReference type="EC" id="2.7.13.3" evidence="2"/>
<dbReference type="Pfam" id="PF02518">
    <property type="entry name" value="HATPase_c"/>
    <property type="match status" value="1"/>
</dbReference>
<reference evidence="7 8" key="1">
    <citation type="journal article" date="2016" name="Nat. Commun.">
        <title>Thousands of microbial genomes shed light on interconnected biogeochemical processes in an aquifer system.</title>
        <authorList>
            <person name="Anantharaman K."/>
            <person name="Brown C.T."/>
            <person name="Hug L.A."/>
            <person name="Sharon I."/>
            <person name="Castelle C.J."/>
            <person name="Probst A.J."/>
            <person name="Thomas B.C."/>
            <person name="Singh A."/>
            <person name="Wilkins M.J."/>
            <person name="Karaoz U."/>
            <person name="Brodie E.L."/>
            <person name="Williams K.H."/>
            <person name="Hubbard S.S."/>
            <person name="Banfield J.F."/>
        </authorList>
    </citation>
    <scope>NUCLEOTIDE SEQUENCE [LARGE SCALE GENOMIC DNA]</scope>
</reference>
<evidence type="ECO:0000313" key="7">
    <source>
        <dbReference type="EMBL" id="OGI39576.1"/>
    </source>
</evidence>
<keyword evidence="5" id="KW-1133">Transmembrane helix</keyword>
<feature type="transmembrane region" description="Helical" evidence="5">
    <location>
        <begin position="42"/>
        <end position="61"/>
    </location>
</feature>
<sequence length="512" mass="55068">LLTFADIVLLTVLMHASGGLGSGLGLLLVVAVGGGSLLLSRLITIFYASLASIAVILEHSWGYLTGNVTSLAALSQDYPQVGMLGIGFFVTAFLGYTLAERLRATEALAERRGVDLANLTQVNALVIQHMQIGVLVSDADGNIRLGNQAAQKFLGQALASGKLPPLTTVSPDLAIQLFRWLGDDARDGGRSGPPGPSRGITPSLEGRGTTPGTEEVGPRREQRPSTAPGAVAEGRRGRSVFTTRTGYTVLPRFVALGEDKAAGALIFLEDMAVLKQQAQQLKMASLARLTASIAHEIRNPLGALANAAQLLGEAAQPNDQEKRLIKIIGDQSRRMNVIVENVTQLSRRDHVRPARFVLDPWLGEFTRQYADTARVAHEIFTLSEHADGVEVCMDPEQLYQVVSNLCQNALRHSPPFTGTPLIRLDTGHDPEQRPYLDVIDWGAGIAPDIVDFIFDPFFTTTPKGTGLGLYIAKELCEGNGATLEYHAGEGKVGSRFRVTFARPEDCLEFGTV</sequence>
<evidence type="ECO:0000313" key="8">
    <source>
        <dbReference type="Proteomes" id="UP000179334"/>
    </source>
</evidence>
<dbReference type="SUPFAM" id="SSF47384">
    <property type="entry name" value="Homodimeric domain of signal transducing histidine kinase"/>
    <property type="match status" value="1"/>
</dbReference>
<evidence type="ECO:0000256" key="5">
    <source>
        <dbReference type="SAM" id="Phobius"/>
    </source>
</evidence>
<organism evidence="7 8">
    <name type="scientific">Candidatus Muproteobacteria bacterium RBG_16_64_10</name>
    <dbReference type="NCBI Taxonomy" id="1817757"/>
    <lineage>
        <taxon>Bacteria</taxon>
        <taxon>Pseudomonadati</taxon>
        <taxon>Pseudomonadota</taxon>
        <taxon>Candidatus Muproteobacteria</taxon>
    </lineage>
</organism>
<evidence type="ECO:0000256" key="1">
    <source>
        <dbReference type="ARBA" id="ARBA00000085"/>
    </source>
</evidence>
<dbReference type="InterPro" id="IPR004358">
    <property type="entry name" value="Sig_transdc_His_kin-like_C"/>
</dbReference>
<dbReference type="PANTHER" id="PTHR43065">
    <property type="entry name" value="SENSOR HISTIDINE KINASE"/>
    <property type="match status" value="1"/>
</dbReference>
<gene>
    <name evidence="7" type="ORF">A2V91_03605</name>
</gene>
<evidence type="ECO:0000259" key="6">
    <source>
        <dbReference type="PROSITE" id="PS50109"/>
    </source>
</evidence>
<feature type="region of interest" description="Disordered" evidence="4">
    <location>
        <begin position="185"/>
        <end position="236"/>
    </location>
</feature>
<evidence type="ECO:0000256" key="4">
    <source>
        <dbReference type="SAM" id="MobiDB-lite"/>
    </source>
</evidence>
<keyword evidence="3" id="KW-0597">Phosphoprotein</keyword>
<dbReference type="SMART" id="SM00387">
    <property type="entry name" value="HATPase_c"/>
    <property type="match status" value="1"/>
</dbReference>
<dbReference type="Pfam" id="PF00512">
    <property type="entry name" value="HisKA"/>
    <property type="match status" value="1"/>
</dbReference>
<dbReference type="SMART" id="SM00388">
    <property type="entry name" value="HisKA"/>
    <property type="match status" value="1"/>
</dbReference>
<dbReference type="PROSITE" id="PS50109">
    <property type="entry name" value="HIS_KIN"/>
    <property type="match status" value="1"/>
</dbReference>
<dbReference type="PRINTS" id="PR00344">
    <property type="entry name" value="BCTRLSENSOR"/>
</dbReference>
<dbReference type="CDD" id="cd00082">
    <property type="entry name" value="HisKA"/>
    <property type="match status" value="1"/>
</dbReference>
<dbReference type="GO" id="GO:0000155">
    <property type="term" value="F:phosphorelay sensor kinase activity"/>
    <property type="evidence" value="ECO:0007669"/>
    <property type="project" value="InterPro"/>
</dbReference>
<dbReference type="InterPro" id="IPR003594">
    <property type="entry name" value="HATPase_dom"/>
</dbReference>
<dbReference type="Proteomes" id="UP000179334">
    <property type="component" value="Unassembled WGS sequence"/>
</dbReference>
<evidence type="ECO:0000256" key="3">
    <source>
        <dbReference type="ARBA" id="ARBA00022553"/>
    </source>
</evidence>
<dbReference type="InterPro" id="IPR036097">
    <property type="entry name" value="HisK_dim/P_sf"/>
</dbReference>